<sequence length="31" mass="3533">MITIISYIGLLTGVLFFTLFVYVSLLKIKLI</sequence>
<evidence type="ECO:0000256" key="8">
    <source>
        <dbReference type="ARBA" id="ARBA00025197"/>
    </source>
</evidence>
<dbReference type="RefSeq" id="YP_009105209.1">
    <property type="nucleotide sequence ID" value="NC_025529.1"/>
</dbReference>
<evidence type="ECO:0000256" key="7">
    <source>
        <dbReference type="ARBA" id="ARBA00023136"/>
    </source>
</evidence>
<dbReference type="SUPFAM" id="SSF103436">
    <property type="entry name" value="PetL subunit of the cytochrome b6f complex"/>
    <property type="match status" value="1"/>
</dbReference>
<evidence type="ECO:0000256" key="6">
    <source>
        <dbReference type="ARBA" id="ARBA00023078"/>
    </source>
</evidence>
<evidence type="ECO:0000256" key="4">
    <source>
        <dbReference type="ARBA" id="ARBA00022982"/>
    </source>
</evidence>
<reference evidence="11" key="1">
    <citation type="journal article" date="2014" name="BMC Evol. Biol.">
        <title>Chloroplast phylogenomic analysis resolves deep-level relationships within the green algal class Trebouxiophyceae.</title>
        <authorList>
            <person name="Lemieux C."/>
            <person name="Otis C."/>
            <person name="Turmel M."/>
        </authorList>
    </citation>
    <scope>NUCLEOTIDE SEQUENCE</scope>
</reference>
<geneLocation type="chloroplast" evidence="11"/>
<dbReference type="HAMAP" id="MF_00433">
    <property type="entry name" value="Cytb6_f_PetL"/>
    <property type="match status" value="1"/>
</dbReference>
<keyword evidence="3 10" id="KW-0812">Transmembrane</keyword>
<protein>
    <recommendedName>
        <fullName evidence="10">Cytochrome b6-f complex subunit 6</fullName>
    </recommendedName>
    <alternativeName>
        <fullName evidence="10">Cytochrome b6-f complex subunit PetL</fullName>
    </alternativeName>
    <alternativeName>
        <fullName evidence="10">Cytochrome b6-f complex subunit VI</fullName>
    </alternativeName>
</protein>
<evidence type="ECO:0000256" key="1">
    <source>
        <dbReference type="ARBA" id="ARBA00004167"/>
    </source>
</evidence>
<keyword evidence="4 10" id="KW-0249">Electron transport</keyword>
<keyword evidence="2 10" id="KW-0813">Transport</keyword>
<comment type="similarity">
    <text evidence="10">Belongs to the PetL family.</text>
</comment>
<feature type="transmembrane region" description="Helical" evidence="10">
    <location>
        <begin position="6"/>
        <end position="26"/>
    </location>
</feature>
<keyword evidence="5 10" id="KW-1133">Transmembrane helix</keyword>
<dbReference type="GO" id="GO:0009055">
    <property type="term" value="F:electron transfer activity"/>
    <property type="evidence" value="ECO:0007669"/>
    <property type="project" value="InterPro"/>
</dbReference>
<keyword evidence="6 10" id="KW-0793">Thylakoid</keyword>
<dbReference type="EMBL" id="KM462866">
    <property type="protein sequence ID" value="AIT93819.1"/>
    <property type="molecule type" value="Genomic_DNA"/>
</dbReference>
<evidence type="ECO:0000313" key="11">
    <source>
        <dbReference type="EMBL" id="AIT93819.1"/>
    </source>
</evidence>
<keyword evidence="11" id="KW-0150">Chloroplast</keyword>
<gene>
    <name evidence="10 11" type="primary">petL</name>
</gene>
<comment type="subunit">
    <text evidence="9 10">The 4 large subunits of the cytochrome b6-f complex are cytochrome b6, subunit IV (17 kDa polypeptide, PetD), cytochrome f and the Rieske protein, while the 4 small subunits are PetG, PetL, PetM and PetN. The complex functions as a dimer.</text>
</comment>
<comment type="subcellular location">
    <subcellularLocation>
        <location evidence="1">Membrane</location>
        <topology evidence="1">Single-pass membrane protein</topology>
    </subcellularLocation>
    <subcellularLocation>
        <location evidence="10">Plastid</location>
        <location evidence="10">Chloroplast thylakoid membrane</location>
        <topology evidence="10">Single-pass membrane protein</topology>
    </subcellularLocation>
</comment>
<keyword evidence="10" id="KW-0602">Photosynthesis</keyword>
<organism evidence="11">
    <name type="scientific">Pseudochlorella signiensis</name>
    <dbReference type="NCBI Taxonomy" id="173497"/>
    <lineage>
        <taxon>Eukaryota</taxon>
        <taxon>Viridiplantae</taxon>
        <taxon>Chlorophyta</taxon>
        <taxon>core chlorophytes</taxon>
        <taxon>Trebouxiophyceae</taxon>
        <taxon>Chlorellales</taxon>
        <taxon>Chlorellaceae</taxon>
        <taxon>Pseudochlorella</taxon>
    </lineage>
</organism>
<evidence type="ECO:0000256" key="10">
    <source>
        <dbReference type="HAMAP-Rule" id="MF_00433"/>
    </source>
</evidence>
<evidence type="ECO:0000256" key="3">
    <source>
        <dbReference type="ARBA" id="ARBA00022692"/>
    </source>
</evidence>
<dbReference type="AlphaFoldDB" id="A0A097KKV0"/>
<proteinExistence type="inferred from homology"/>
<evidence type="ECO:0000256" key="2">
    <source>
        <dbReference type="ARBA" id="ARBA00022448"/>
    </source>
</evidence>
<dbReference type="InterPro" id="IPR007802">
    <property type="entry name" value="Cyt_b6/f_cplx_su6"/>
</dbReference>
<evidence type="ECO:0000256" key="5">
    <source>
        <dbReference type="ARBA" id="ARBA00022989"/>
    </source>
</evidence>
<accession>A0A097KKV0</accession>
<dbReference type="GO" id="GO:0015979">
    <property type="term" value="P:photosynthesis"/>
    <property type="evidence" value="ECO:0007669"/>
    <property type="project" value="UniProtKB-KW"/>
</dbReference>
<comment type="function">
    <text evidence="8 10">Component of the cytochrome b6-f complex, which mediates electron transfer between photosystem II (PSII) and photosystem I (PSI), cyclic electron flow around PSI, and state transitions. PetL is important for photoautotrophic growth as well as for electron transfer efficiency and stability of the cytochrome b6-f complex.</text>
</comment>
<dbReference type="GeneID" id="22158932"/>
<name>A0A097KKV0_9CHLO</name>
<keyword evidence="11" id="KW-0934">Plastid</keyword>
<keyword evidence="7 10" id="KW-0472">Membrane</keyword>
<dbReference type="GO" id="GO:0009512">
    <property type="term" value="C:cytochrome b6f complex"/>
    <property type="evidence" value="ECO:0007669"/>
    <property type="project" value="InterPro"/>
</dbReference>
<dbReference type="GO" id="GO:0009535">
    <property type="term" value="C:chloroplast thylakoid membrane"/>
    <property type="evidence" value="ECO:0007669"/>
    <property type="project" value="UniProtKB-SubCell"/>
</dbReference>
<evidence type="ECO:0000256" key="9">
    <source>
        <dbReference type="ARBA" id="ARBA00025834"/>
    </source>
</evidence>